<evidence type="ECO:0000313" key="1">
    <source>
        <dbReference type="EMBL" id="GER84615.1"/>
    </source>
</evidence>
<comment type="caution">
    <text evidence="1">The sequence shown here is derived from an EMBL/GenBank/DDBJ whole genome shotgun (WGS) entry which is preliminary data.</text>
</comment>
<evidence type="ECO:0000313" key="2">
    <source>
        <dbReference type="Proteomes" id="UP000334820"/>
    </source>
</evidence>
<gene>
    <name evidence="1" type="ORF">KTAU_32510</name>
</gene>
<organism evidence="1 2">
    <name type="scientific">Thermogemmatispora aurantia</name>
    <dbReference type="NCBI Taxonomy" id="2045279"/>
    <lineage>
        <taxon>Bacteria</taxon>
        <taxon>Bacillati</taxon>
        <taxon>Chloroflexota</taxon>
        <taxon>Ktedonobacteria</taxon>
        <taxon>Thermogemmatisporales</taxon>
        <taxon>Thermogemmatisporaceae</taxon>
        <taxon>Thermogemmatispora</taxon>
    </lineage>
</organism>
<dbReference type="AlphaFoldDB" id="A0A5J4KAV0"/>
<keyword evidence="2" id="KW-1185">Reference proteome</keyword>
<accession>A0A5J4KAV0</accession>
<proteinExistence type="predicted"/>
<sequence length="92" mass="9592">MQEPASSGLAGLALIDGAREATREALPSEGSALVLLASLLLLFHLPSAYLFNLLTARSVALLAAAVLALRRYCSSVRGGDSCDHRARDAAAR</sequence>
<dbReference type="EMBL" id="BKZV01000005">
    <property type="protein sequence ID" value="GER84615.1"/>
    <property type="molecule type" value="Genomic_DNA"/>
</dbReference>
<dbReference type="Proteomes" id="UP000334820">
    <property type="component" value="Unassembled WGS sequence"/>
</dbReference>
<reference evidence="1 2" key="1">
    <citation type="journal article" date="2019" name="Int. J. Syst. Evol. Microbiol.">
        <title>Thermogemmatispora aurantia sp. nov. and Thermogemmatispora argillosa sp. nov., within the class Ktedonobacteria, and emended description of the genus Thermogemmatispora.</title>
        <authorList>
            <person name="Zheng Y."/>
            <person name="Wang C.M."/>
            <person name="Sakai Y."/>
            <person name="Abe K."/>
            <person name="Yokota A."/>
            <person name="Yabe S."/>
        </authorList>
    </citation>
    <scope>NUCLEOTIDE SEQUENCE [LARGE SCALE GENOMIC DNA]</scope>
    <source>
        <strain evidence="1 2">A1-2</strain>
    </source>
</reference>
<protein>
    <submittedName>
        <fullName evidence="1">Uncharacterized protein</fullName>
    </submittedName>
</protein>
<name>A0A5J4KAV0_9CHLR</name>